<dbReference type="Proteomes" id="UP000026915">
    <property type="component" value="Chromosome 1"/>
</dbReference>
<dbReference type="AlphaFoldDB" id="A0A061DFQ2"/>
<dbReference type="InterPro" id="IPR029001">
    <property type="entry name" value="ITPase-like_fam"/>
</dbReference>
<evidence type="ECO:0000313" key="1">
    <source>
        <dbReference type="EMBL" id="EOX91094.1"/>
    </source>
</evidence>
<accession>A0A061DFQ2</accession>
<proteinExistence type="predicted"/>
<protein>
    <submittedName>
        <fullName evidence="1">Uncharacterized protein</fullName>
    </submittedName>
</protein>
<dbReference type="eggNOG" id="KOG1509">
    <property type="taxonomic scope" value="Eukaryota"/>
</dbReference>
<dbReference type="STRING" id="3641.A0A061DFQ2"/>
<dbReference type="Gramene" id="EOX91094">
    <property type="protein sequence ID" value="EOX91094"/>
    <property type="gene ID" value="TCM_000383"/>
</dbReference>
<dbReference type="HOGENOM" id="CLU_1941878_0_0_1"/>
<dbReference type="Gene3D" id="3.90.950.10">
    <property type="match status" value="1"/>
</dbReference>
<sequence length="130" mass="14425">MAPFFPQKSIEGHDTVPLIWSRGGRVWVIFGRQPSARVAYPSSSVPKKAELVRERIMAAGESSFKLILGSSSMALRWDMSLQSWYVVKTADTDEKSTRKEKPEDLVTALAEAKMILQLVAEGRGSNAKDL</sequence>
<organism evidence="1 2">
    <name type="scientific">Theobroma cacao</name>
    <name type="common">Cacao</name>
    <name type="synonym">Cocoa</name>
    <dbReference type="NCBI Taxonomy" id="3641"/>
    <lineage>
        <taxon>Eukaryota</taxon>
        <taxon>Viridiplantae</taxon>
        <taxon>Streptophyta</taxon>
        <taxon>Embryophyta</taxon>
        <taxon>Tracheophyta</taxon>
        <taxon>Spermatophyta</taxon>
        <taxon>Magnoliopsida</taxon>
        <taxon>eudicotyledons</taxon>
        <taxon>Gunneridae</taxon>
        <taxon>Pentapetalae</taxon>
        <taxon>rosids</taxon>
        <taxon>malvids</taxon>
        <taxon>Malvales</taxon>
        <taxon>Malvaceae</taxon>
        <taxon>Byttnerioideae</taxon>
        <taxon>Theobroma</taxon>
    </lineage>
</organism>
<keyword evidence="2" id="KW-1185">Reference proteome</keyword>
<dbReference type="EMBL" id="CM001879">
    <property type="protein sequence ID" value="EOX91094.1"/>
    <property type="molecule type" value="Genomic_DNA"/>
</dbReference>
<dbReference type="InParanoid" id="A0A061DFQ2"/>
<name>A0A061DFQ2_THECC</name>
<reference evidence="1 2" key="1">
    <citation type="journal article" date="2013" name="Genome Biol.">
        <title>The genome sequence of the most widely cultivated cacao type and its use to identify candidate genes regulating pod color.</title>
        <authorList>
            <person name="Motamayor J.C."/>
            <person name="Mockaitis K."/>
            <person name="Schmutz J."/>
            <person name="Haiminen N."/>
            <person name="Iii D.L."/>
            <person name="Cornejo O."/>
            <person name="Findley S.D."/>
            <person name="Zheng P."/>
            <person name="Utro F."/>
            <person name="Royaert S."/>
            <person name="Saski C."/>
            <person name="Jenkins J."/>
            <person name="Podicheti R."/>
            <person name="Zhao M."/>
            <person name="Scheffler B.E."/>
            <person name="Stack J.C."/>
            <person name="Feltus F.A."/>
            <person name="Mustiga G.M."/>
            <person name="Amores F."/>
            <person name="Phillips W."/>
            <person name="Marelli J.P."/>
            <person name="May G.D."/>
            <person name="Shapiro H."/>
            <person name="Ma J."/>
            <person name="Bustamante C.D."/>
            <person name="Schnell R.J."/>
            <person name="Main D."/>
            <person name="Gilbert D."/>
            <person name="Parida L."/>
            <person name="Kuhn D.N."/>
        </authorList>
    </citation>
    <scope>NUCLEOTIDE SEQUENCE [LARGE SCALE GENOMIC DNA]</scope>
    <source>
        <strain evidence="2">cv. Matina 1-6</strain>
    </source>
</reference>
<evidence type="ECO:0000313" key="2">
    <source>
        <dbReference type="Proteomes" id="UP000026915"/>
    </source>
</evidence>
<gene>
    <name evidence="1" type="ORF">TCM_000383</name>
</gene>